<keyword evidence="3" id="KW-1185">Reference proteome</keyword>
<sequence length="137" mass="15625">MMLNCEVDQGKTSVFRADQTEPQRCLQSRSNRVLKSFTNSMEADKADQTEPQRWLQSRSTRASEMASKPINPSLRDGFKADQPEPQRWLQSRSTRASEMASKPINPSRGGDQLFSPKSFRPIKPSLRGVFKTDQTEF</sequence>
<proteinExistence type="predicted"/>
<feature type="region of interest" description="Disordered" evidence="1">
    <location>
        <begin position="37"/>
        <end position="137"/>
    </location>
</feature>
<name>A0A067K6L1_JATCU</name>
<accession>A0A067K6L1</accession>
<organism evidence="2 3">
    <name type="scientific">Jatropha curcas</name>
    <name type="common">Barbados nut</name>
    <dbReference type="NCBI Taxonomy" id="180498"/>
    <lineage>
        <taxon>Eukaryota</taxon>
        <taxon>Viridiplantae</taxon>
        <taxon>Streptophyta</taxon>
        <taxon>Embryophyta</taxon>
        <taxon>Tracheophyta</taxon>
        <taxon>Spermatophyta</taxon>
        <taxon>Magnoliopsida</taxon>
        <taxon>eudicotyledons</taxon>
        <taxon>Gunneridae</taxon>
        <taxon>Pentapetalae</taxon>
        <taxon>rosids</taxon>
        <taxon>fabids</taxon>
        <taxon>Malpighiales</taxon>
        <taxon>Euphorbiaceae</taxon>
        <taxon>Crotonoideae</taxon>
        <taxon>Jatropheae</taxon>
        <taxon>Jatropha</taxon>
    </lineage>
</organism>
<reference evidence="2 3" key="1">
    <citation type="journal article" date="2014" name="PLoS ONE">
        <title>Global Analysis of Gene Expression Profiles in Physic Nut (Jatropha curcas L.) Seedlings Exposed to Salt Stress.</title>
        <authorList>
            <person name="Zhang L."/>
            <person name="Zhang C."/>
            <person name="Wu P."/>
            <person name="Chen Y."/>
            <person name="Li M."/>
            <person name="Jiang H."/>
            <person name="Wu G."/>
        </authorList>
    </citation>
    <scope>NUCLEOTIDE SEQUENCE [LARGE SCALE GENOMIC DNA]</scope>
    <source>
        <strain evidence="3">cv. GZQX0401</strain>
        <tissue evidence="2">Young leaves</tissue>
    </source>
</reference>
<dbReference type="AlphaFoldDB" id="A0A067K6L1"/>
<evidence type="ECO:0000313" key="2">
    <source>
        <dbReference type="EMBL" id="KDP31707.1"/>
    </source>
</evidence>
<evidence type="ECO:0000256" key="1">
    <source>
        <dbReference type="SAM" id="MobiDB-lite"/>
    </source>
</evidence>
<dbReference type="EMBL" id="KK914598">
    <property type="protein sequence ID" value="KDP31707.1"/>
    <property type="molecule type" value="Genomic_DNA"/>
</dbReference>
<feature type="compositionally biased region" description="Polar residues" evidence="1">
    <location>
        <begin position="51"/>
        <end position="62"/>
    </location>
</feature>
<protein>
    <submittedName>
        <fullName evidence="2">Uncharacterized protein</fullName>
    </submittedName>
</protein>
<evidence type="ECO:0000313" key="3">
    <source>
        <dbReference type="Proteomes" id="UP000027138"/>
    </source>
</evidence>
<dbReference type="Proteomes" id="UP000027138">
    <property type="component" value="Unassembled WGS sequence"/>
</dbReference>
<gene>
    <name evidence="2" type="ORF">JCGZ_14996</name>
</gene>